<evidence type="ECO:0000256" key="1">
    <source>
        <dbReference type="ARBA" id="ARBA00004613"/>
    </source>
</evidence>
<dbReference type="PROSITE" id="PS51390">
    <property type="entry name" value="WAP"/>
    <property type="match status" value="1"/>
</dbReference>
<dbReference type="InterPro" id="IPR008197">
    <property type="entry name" value="WAP_dom"/>
</dbReference>
<sequence>MNVMLSLQNTYYLFLVIWGIQAQNDDFDSGNCPPVPIKTNCPPRLLTSTSCLVDSDCETGKQCCSDGCELNCVVLNKTKINAGCTVPVDLGFLIDASGSIGAVNFQKILQFVAKIVDAFQISENGTHVGVIYYSDNATVAFDFNSLKGTALNKDNVVKQINKIAVTDGQTRIDMALQLAKSHLFNVKGGMREDKAKIALVLTDGRQTRGTSAPDAVDLHVASRPLKDIGVQIYSLGIGRDYDIGELLDIASDDASVFRSSDVDELVSIVASITETTCKGCTNAIDIHFAIDSSVNVGEENFEFFRNFVRAIGYKFVISETGSHISASVFGSDATMIFNMSKATSQETFLLEVDKLPYLGDQISNMDKALKYINKEVFTMSGYARQNAPKVVILLTASNCKTCDEKLSEAVKPLKQNGVQIITIPVSNKVVLEEMYSISSLPSQKYVFPQKHFKEIMTGIFIQKVSEMICSARPGVCDEPSVTEGCAKINYTCDADARCASGKKCCLKNCVQSCEQSLITCATPIDLAIAFETTVESSKDFAELKDYTKDFLDNFQITSSKTHISLVTYSDTVLTLPFNTSFDKNRIIKNIGLLKNQNGGESNLDKLFDAVQRDVFSINGGVRRSSPRTLVVFTKGKYPKGKELSIKEAALKLKSSENVEIIIVNIGSEYNQVLKEVVSGTEKSNFIQINSVKDLQKEEISRRLAYQVCSKKEKKKKCREKPPKDNCDVKYNFCESDFDCPGYQECVFDGCRRKCAYCGKKCTDKLDILLVLDDSIKTGQENFKKSKDFSKAMLEWLSIDQNNTNVAVISYSDIAELHISFPISGSDDPLQSLYDLQGKIDSIPYKGGSTSRLDRALSLASTRVFPEGKRTRNAKKVIILFTDGSTDVSSERLDVASWPLRKQKKREGENEVNAIRIMSVTVSNKTNADGLANVLSPPFIENTFTAADYDDIFNSIQQIAEESCKFSAGKLGPPIQVIPGDPGPRGPKGDKGAVGAPGSDGVPGQNGQKGDSGKPGKKGSKGDIGLPGPPGGGVGSLQDKGPDPNAIAVGALVEGGLPGSSYVSFDLKDGPVGPEGPVGKAGPPGPTGDIGSRGRKGRTGAPGLTGPFGLTGIKGDDGEDGRAGSPGDPGLPGPPGKQGLTGNPGIPGPQGPFGYKGDQGVSGSPGEVGEPGKTGPKGYAGEKGEQGDIGAIGFPGPEGVIGQVGPPGQVGIRGPDGTRGIIGETGQDGNKGYLGPRGPQGFKGQSGATGAPGVKGEIGDVGQTGEQGPTGEPGSPGLNGQPGEAGAEGATGLPGPAGLPGPIGMIGETGDSGPPGELGFKGIKGVLGDRGQRGSPGTKGEFGEPGDKGSIGPPGQIGKQGLSGLPGQRGQPGAEGLNGLQGLPGSPGETGQTGEKGSEGLVGDPGRDGLKGEKGFTGFKGSKGFSGEQGEAGQPGTVGKDGKNGQVGTNGRDGNPGPNGLQGIQGIPGANGVNGVSGDLGDVGSPGENGLKGEKGIRGDSGIRGMSGTAGPAGENGRRGDKGAEGQPGNPGVQGIPGERGAIGLPGENGAPGIKGQPGQPGSPGQVGEPGAPGLAGIHGPQGTRGKNGENGAVGVDGMPGDRGLQGLPGRPGLQGQPGAHGKLGSKGVSGAKGKSGLQGLKGQPGINGNDGPTGYPGMTGEPGLRGSRGERGADGLTGADGLPGNDGEMGPLGKIGFPGPPGLPGPNGRDGNPGPKGFKGPNGDRGDPGETGEIGVEGDAGTMGEIGELGEKGDVGDIGPIGEPGTIGMSGLQGEPGPVGPVGPSGADGFNGKEGARGPVGDFGDSGRPGIPGLQGSQGQDGFPGINGEKGKQGKKGIAGEPGHPGVTGEQGAQGRAGMPGPIGTNGTKGFPGKNGLHGQHGKSGMTGMTGPIGPPGLPGEDGRPGKDGVNGTNGVAGSKGLKGYMGDRGDEGRAGSTGEMGSSGIPGIKGENGADGPRGPDGRPGTSGNQGERGYQGNIGDTGKHGIDGKDGIKGFKGPMGQPGIQGPIGDVGAKGDDGAIGLVGNMGLKGTSGDVGPDGLDGPPGLKGSLGLIGPPGDQGIVGAPGEPGLSGLSGLPGPPGPPGPPGELIGNSRTYWQNFGFGDLSETISKYNRKRKSISETSETSDDIQNNDLVKLIKQTHENLRNFNKVWNTVLDDLVIKNELGTRMHPAITCRHVFVNNNNSKSGDYWIDPNEGSPMDAFLVYCNASTLETCIFPKQPLVEKDDWFSGKDHLMWAYKDILAEGGITYSSDMVQLKMMQLLSAKCRQNITYFCKNSYSNITIKTDENVHLHIHNGKISINTNETYIRHGIALKLNLMAIKDDCKVKDDKWRESVFEITSNRLENLPIQDIGVTDIADDGEQFGLLIGPVCFS</sequence>
<feature type="region of interest" description="Disordered" evidence="4">
    <location>
        <begin position="2054"/>
        <end position="2095"/>
    </location>
</feature>
<accession>A0ABM4CXZ3</accession>
<gene>
    <name evidence="10" type="primary">LOC100201106</name>
</gene>
<dbReference type="SMART" id="SM00327">
    <property type="entry name" value="VWA"/>
    <property type="match status" value="4"/>
</dbReference>
<feature type="compositionally biased region" description="Pro residues" evidence="4">
    <location>
        <begin position="2079"/>
        <end position="2088"/>
    </location>
</feature>
<evidence type="ECO:0000256" key="4">
    <source>
        <dbReference type="SAM" id="MobiDB-lite"/>
    </source>
</evidence>
<feature type="domain" description="VWFA" evidence="6">
    <location>
        <begin position="89"/>
        <end position="272"/>
    </location>
</feature>
<feature type="compositionally biased region" description="Low complexity" evidence="4">
    <location>
        <begin position="1415"/>
        <end position="1430"/>
    </location>
</feature>
<dbReference type="InterPro" id="IPR000885">
    <property type="entry name" value="Fib_collagen_C"/>
</dbReference>
<feature type="compositionally biased region" description="Low complexity" evidence="4">
    <location>
        <begin position="1280"/>
        <end position="1305"/>
    </location>
</feature>
<evidence type="ECO:0000256" key="2">
    <source>
        <dbReference type="ARBA" id="ARBA00022525"/>
    </source>
</evidence>
<organism evidence="9 10">
    <name type="scientific">Hydra vulgaris</name>
    <name type="common">Hydra</name>
    <name type="synonym">Hydra attenuata</name>
    <dbReference type="NCBI Taxonomy" id="6087"/>
    <lineage>
        <taxon>Eukaryota</taxon>
        <taxon>Metazoa</taxon>
        <taxon>Cnidaria</taxon>
        <taxon>Hydrozoa</taxon>
        <taxon>Hydroidolina</taxon>
        <taxon>Anthoathecata</taxon>
        <taxon>Aplanulata</taxon>
        <taxon>Hydridae</taxon>
        <taxon>Hydra</taxon>
    </lineage>
</organism>
<reference evidence="10" key="1">
    <citation type="submission" date="2025-08" db="UniProtKB">
        <authorList>
            <consortium name="RefSeq"/>
        </authorList>
    </citation>
    <scope>IDENTIFICATION</scope>
</reference>
<dbReference type="CDD" id="cd01450">
    <property type="entry name" value="vWFA_subfamily_ECM"/>
    <property type="match status" value="4"/>
</dbReference>
<dbReference type="SMART" id="SM00038">
    <property type="entry name" value="COLFI"/>
    <property type="match status" value="1"/>
</dbReference>
<proteinExistence type="predicted"/>
<dbReference type="PRINTS" id="PR00453">
    <property type="entry name" value="VWFADOMAIN"/>
</dbReference>
<feature type="compositionally biased region" description="Low complexity" evidence="4">
    <location>
        <begin position="1706"/>
        <end position="1721"/>
    </location>
</feature>
<feature type="domain" description="VWFA" evidence="6">
    <location>
        <begin position="285"/>
        <end position="464"/>
    </location>
</feature>
<dbReference type="InterPro" id="IPR036465">
    <property type="entry name" value="vWFA_dom_sf"/>
</dbReference>
<dbReference type="PANTHER" id="PTHR24023:SF1112">
    <property type="entry name" value="COL_CUTICLE_N DOMAIN-CONTAINING PROTEIN-RELATED"/>
    <property type="match status" value="1"/>
</dbReference>
<dbReference type="Pfam" id="PF00095">
    <property type="entry name" value="WAP"/>
    <property type="match status" value="1"/>
</dbReference>
<dbReference type="InterPro" id="IPR002035">
    <property type="entry name" value="VWF_A"/>
</dbReference>
<feature type="compositionally biased region" description="Low complexity" evidence="4">
    <location>
        <begin position="1550"/>
        <end position="1569"/>
    </location>
</feature>
<feature type="domain" description="VWFA" evidence="6">
    <location>
        <begin position="766"/>
        <end position="958"/>
    </location>
</feature>
<feature type="region of interest" description="Disordered" evidence="4">
    <location>
        <begin position="970"/>
        <end position="1046"/>
    </location>
</feature>
<dbReference type="Gene3D" id="3.40.50.410">
    <property type="entry name" value="von Willebrand factor, type A domain"/>
    <property type="match status" value="4"/>
</dbReference>
<dbReference type="PANTHER" id="PTHR24023">
    <property type="entry name" value="COLLAGEN ALPHA"/>
    <property type="match status" value="1"/>
</dbReference>
<feature type="region of interest" description="Disordered" evidence="4">
    <location>
        <begin position="1221"/>
        <end position="1735"/>
    </location>
</feature>
<dbReference type="Proteomes" id="UP001652625">
    <property type="component" value="Chromosome 11"/>
</dbReference>
<dbReference type="Gene3D" id="2.60.120.1000">
    <property type="match status" value="1"/>
</dbReference>
<name>A0ABM4CXZ3_HYDVU</name>
<feature type="compositionally biased region" description="Basic and acidic residues" evidence="4">
    <location>
        <begin position="1404"/>
        <end position="1413"/>
    </location>
</feature>
<dbReference type="GO" id="GO:0005581">
    <property type="term" value="C:collagen trimer"/>
    <property type="evidence" value="ECO:0007669"/>
    <property type="project" value="UniProtKB-KW"/>
</dbReference>
<evidence type="ECO:0000313" key="10">
    <source>
        <dbReference type="RefSeq" id="XP_065666819.1"/>
    </source>
</evidence>
<evidence type="ECO:0000259" key="6">
    <source>
        <dbReference type="PROSITE" id="PS50234"/>
    </source>
</evidence>
<comment type="subcellular location">
    <subcellularLocation>
        <location evidence="1">Secreted</location>
    </subcellularLocation>
</comment>
<feature type="signal peptide" evidence="5">
    <location>
        <begin position="1"/>
        <end position="22"/>
    </location>
</feature>
<keyword evidence="2" id="KW-0964">Secreted</keyword>
<keyword evidence="3 10" id="KW-0176">Collagen</keyword>
<feature type="domain" description="VWFA" evidence="6">
    <location>
        <begin position="525"/>
        <end position="703"/>
    </location>
</feature>
<keyword evidence="9" id="KW-1185">Reference proteome</keyword>
<feature type="chain" id="PRO_5047315721" evidence="5">
    <location>
        <begin position="23"/>
        <end position="2376"/>
    </location>
</feature>
<dbReference type="Pfam" id="PF01410">
    <property type="entry name" value="COLFI"/>
    <property type="match status" value="1"/>
</dbReference>
<evidence type="ECO:0000256" key="3">
    <source>
        <dbReference type="ARBA" id="ARBA00023119"/>
    </source>
</evidence>
<feature type="compositionally biased region" description="Low complexity" evidence="4">
    <location>
        <begin position="1602"/>
        <end position="1617"/>
    </location>
</feature>
<keyword evidence="5" id="KW-0732">Signal</keyword>
<evidence type="ECO:0000259" key="8">
    <source>
        <dbReference type="PROSITE" id="PS51461"/>
    </source>
</evidence>
<feature type="region of interest" description="Disordered" evidence="4">
    <location>
        <begin position="1063"/>
        <end position="1185"/>
    </location>
</feature>
<dbReference type="InterPro" id="IPR008160">
    <property type="entry name" value="Collagen"/>
</dbReference>
<feature type="domain" description="Fibrillar collagen NC1" evidence="8">
    <location>
        <begin position="2144"/>
        <end position="2376"/>
    </location>
</feature>
<evidence type="ECO:0000259" key="7">
    <source>
        <dbReference type="PROSITE" id="PS51390"/>
    </source>
</evidence>
<dbReference type="RefSeq" id="XP_065666819.1">
    <property type="nucleotide sequence ID" value="XM_065810747.1"/>
</dbReference>
<feature type="compositionally biased region" description="Low complexity" evidence="4">
    <location>
        <begin position="1625"/>
        <end position="1644"/>
    </location>
</feature>
<dbReference type="Pfam" id="PF00092">
    <property type="entry name" value="VWA"/>
    <property type="match status" value="4"/>
</dbReference>
<feature type="compositionally biased region" description="Basic and acidic residues" evidence="4">
    <location>
        <begin position="1983"/>
        <end position="1995"/>
    </location>
</feature>
<dbReference type="Gene3D" id="4.10.75.10">
    <property type="entry name" value="Elafin-like"/>
    <property type="match status" value="1"/>
</dbReference>
<dbReference type="InterPro" id="IPR050149">
    <property type="entry name" value="Collagen_superfamily"/>
</dbReference>
<feature type="region of interest" description="Disordered" evidence="4">
    <location>
        <begin position="1768"/>
        <end position="1997"/>
    </location>
</feature>
<feature type="compositionally biased region" description="Low complexity" evidence="4">
    <location>
        <begin position="1772"/>
        <end position="1788"/>
    </location>
</feature>
<feature type="domain" description="WAP" evidence="7">
    <location>
        <begin position="710"/>
        <end position="758"/>
    </location>
</feature>
<dbReference type="CDD" id="cd00199">
    <property type="entry name" value="WAP"/>
    <property type="match status" value="1"/>
</dbReference>
<evidence type="ECO:0000313" key="9">
    <source>
        <dbReference type="Proteomes" id="UP001652625"/>
    </source>
</evidence>
<dbReference type="PROSITE" id="PS50234">
    <property type="entry name" value="VWFA"/>
    <property type="match status" value="4"/>
</dbReference>
<dbReference type="PROSITE" id="PS51461">
    <property type="entry name" value="NC1_FIB"/>
    <property type="match status" value="1"/>
</dbReference>
<protein>
    <submittedName>
        <fullName evidence="10">Collagen alpha-2(I) chain isoform X2</fullName>
    </submittedName>
</protein>
<dbReference type="GeneID" id="100201106"/>
<feature type="compositionally biased region" description="Low complexity" evidence="4">
    <location>
        <begin position="2067"/>
        <end position="2078"/>
    </location>
</feature>
<dbReference type="SUPFAM" id="SSF53300">
    <property type="entry name" value="vWA-like"/>
    <property type="match status" value="4"/>
</dbReference>
<dbReference type="InterPro" id="IPR036645">
    <property type="entry name" value="Elafin-like_sf"/>
</dbReference>
<evidence type="ECO:0000256" key="5">
    <source>
        <dbReference type="SAM" id="SignalP"/>
    </source>
</evidence>
<dbReference type="Pfam" id="PF01391">
    <property type="entry name" value="Collagen"/>
    <property type="match status" value="4"/>
</dbReference>